<reference evidence="2 4" key="2">
    <citation type="journal article" date="2011" name="Mol. Biol. Evol.">
        <title>Comparative genomic analysis of fruiting body formation in Myxococcales.</title>
        <authorList>
            <person name="Huntley S."/>
            <person name="Hamann N."/>
            <person name="Wegener-Feldbrugge S."/>
            <person name="Treuner-Lange A."/>
            <person name="Kube M."/>
            <person name="Reinhardt R."/>
            <person name="Klages S."/>
            <person name="Muller R."/>
            <person name="Ronning C.M."/>
            <person name="Nierman W.C."/>
            <person name="Sogaard-Andersen L."/>
        </authorList>
    </citation>
    <scope>NUCLEOTIDE SEQUENCE [LARGE SCALE GENOMIC DNA]</scope>
    <source>
        <strain evidence="2 4">DW4/3-1</strain>
    </source>
</reference>
<dbReference type="PANTHER" id="PTHR21366">
    <property type="entry name" value="GLYOXALASE FAMILY PROTEIN"/>
    <property type="match status" value="1"/>
</dbReference>
<reference evidence="3 5" key="1">
    <citation type="submission" date="2006-04" db="EMBL/GenBank/DDBJ databases">
        <authorList>
            <person name="Nierman W.C."/>
        </authorList>
    </citation>
    <scope>NUCLEOTIDE SEQUENCE [LARGE SCALE GENOMIC DNA]</scope>
    <source>
        <strain evidence="3 5">DW4/3-1</strain>
    </source>
</reference>
<keyword evidence="4" id="KW-1185">Reference proteome</keyword>
<dbReference type="EMBL" id="AAMD01000185">
    <property type="protein sequence ID" value="EAU63079.1"/>
    <property type="molecule type" value="Genomic_DNA"/>
</dbReference>
<dbReference type="OrthoDB" id="9792626at2"/>
<dbReference type="Pfam" id="PF00903">
    <property type="entry name" value="Glyoxalase"/>
    <property type="match status" value="1"/>
</dbReference>
<gene>
    <name evidence="2" type="ordered locus">STAUR_4793</name>
    <name evidence="3" type="ORF">STIAU_0938</name>
</gene>
<dbReference type="PATRIC" id="fig|378806.16.peg.1939"/>
<organism evidence="3 5">
    <name type="scientific">Stigmatella aurantiaca (strain DW4/3-1)</name>
    <dbReference type="NCBI Taxonomy" id="378806"/>
    <lineage>
        <taxon>Bacteria</taxon>
        <taxon>Pseudomonadati</taxon>
        <taxon>Myxococcota</taxon>
        <taxon>Myxococcia</taxon>
        <taxon>Myxococcales</taxon>
        <taxon>Cystobacterineae</taxon>
        <taxon>Archangiaceae</taxon>
        <taxon>Stigmatella</taxon>
    </lineage>
</organism>
<dbReference type="SUPFAM" id="SSF54593">
    <property type="entry name" value="Glyoxalase/Bleomycin resistance protein/Dihydroxybiphenyl dioxygenase"/>
    <property type="match status" value="1"/>
</dbReference>
<dbReference type="InterPro" id="IPR037523">
    <property type="entry name" value="VOC_core"/>
</dbReference>
<feature type="domain" description="VOC" evidence="1">
    <location>
        <begin position="15"/>
        <end position="138"/>
    </location>
</feature>
<dbReference type="STRING" id="378806.STAUR_4793"/>
<dbReference type="Proteomes" id="UP000001351">
    <property type="component" value="Chromosome"/>
</dbReference>
<keyword evidence="3" id="KW-0223">Dioxygenase</keyword>
<proteinExistence type="predicted"/>
<dbReference type="PANTHER" id="PTHR21366:SF14">
    <property type="entry name" value="GLYOXALASE DOMAIN-CONTAINING PROTEIN 5"/>
    <property type="match status" value="1"/>
</dbReference>
<dbReference type="KEGG" id="sur:STAUR_4793"/>
<evidence type="ECO:0000313" key="2">
    <source>
        <dbReference type="EMBL" id="ADO72571.1"/>
    </source>
</evidence>
<dbReference type="HOGENOM" id="CLU_143437_0_0_7"/>
<dbReference type="PROSITE" id="PS51819">
    <property type="entry name" value="VOC"/>
    <property type="match status" value="1"/>
</dbReference>
<protein>
    <submittedName>
        <fullName evidence="3">Biphenyl-2,3-diol 1,2-dioxygenase III</fullName>
    </submittedName>
    <submittedName>
        <fullName evidence="2">Glyoxalase family protein</fullName>
    </submittedName>
</protein>
<evidence type="ECO:0000313" key="4">
    <source>
        <dbReference type="Proteomes" id="UP000001351"/>
    </source>
</evidence>
<dbReference type="eggNOG" id="COG0346">
    <property type="taxonomic scope" value="Bacteria"/>
</dbReference>
<dbReference type="InterPro" id="IPR050383">
    <property type="entry name" value="GlyoxalaseI/FosfomycinResist"/>
</dbReference>
<evidence type="ECO:0000259" key="1">
    <source>
        <dbReference type="PROSITE" id="PS51819"/>
    </source>
</evidence>
<dbReference type="AlphaFoldDB" id="Q08RH1"/>
<dbReference type="InterPro" id="IPR029068">
    <property type="entry name" value="Glyas_Bleomycin-R_OHBP_Dase"/>
</dbReference>
<dbReference type="Proteomes" id="UP000032702">
    <property type="component" value="Unassembled WGS sequence"/>
</dbReference>
<name>Q08RH1_STIAD</name>
<dbReference type="EMBL" id="CP002271">
    <property type="protein sequence ID" value="ADO72571.1"/>
    <property type="molecule type" value="Genomic_DNA"/>
</dbReference>
<accession>Q08RH1</accession>
<dbReference type="Gene3D" id="3.10.180.10">
    <property type="entry name" value="2,3-Dihydroxybiphenyl 1,2-Dioxygenase, domain 1"/>
    <property type="match status" value="1"/>
</dbReference>
<dbReference type="InterPro" id="IPR004360">
    <property type="entry name" value="Glyas_Fos-R_dOase_dom"/>
</dbReference>
<evidence type="ECO:0000313" key="5">
    <source>
        <dbReference type="Proteomes" id="UP000032702"/>
    </source>
</evidence>
<keyword evidence="3" id="KW-0560">Oxidoreductase</keyword>
<evidence type="ECO:0000313" key="3">
    <source>
        <dbReference type="EMBL" id="EAU63079.1"/>
    </source>
</evidence>
<sequence length="138" mass="15325">MGGQDHSIRVMDVQGFHHVAIQARDVERVTAFYRDLLGFPELTRHLRPDGTLRSIWVGVPGGGFLAIEAVSGPPEASPFRHEQPGLLLLAFRMARASRAGVVETFARAGVPLEHETRWTVYVRDPEGNRVALSHHPED</sequence>
<dbReference type="GO" id="GO:0051213">
    <property type="term" value="F:dioxygenase activity"/>
    <property type="evidence" value="ECO:0007669"/>
    <property type="project" value="UniProtKB-KW"/>
</dbReference>